<evidence type="ECO:0000313" key="12">
    <source>
        <dbReference type="EMBL" id="KAK7038910.1"/>
    </source>
</evidence>
<evidence type="ECO:0000256" key="8">
    <source>
        <dbReference type="SAM" id="Coils"/>
    </source>
</evidence>
<dbReference type="SMART" id="SM00014">
    <property type="entry name" value="acidPPc"/>
    <property type="match status" value="1"/>
</dbReference>
<keyword evidence="3" id="KW-0378">Hydrolase</keyword>
<feature type="region of interest" description="Disordered" evidence="9">
    <location>
        <begin position="15"/>
        <end position="51"/>
    </location>
</feature>
<feature type="coiled-coil region" evidence="8">
    <location>
        <begin position="616"/>
        <end position="650"/>
    </location>
</feature>
<feature type="region of interest" description="Disordered" evidence="9">
    <location>
        <begin position="519"/>
        <end position="539"/>
    </location>
</feature>
<name>A0AAW0CG90_9AGAR</name>
<feature type="domain" description="Phosphatidic acid phosphatase type 2/haloperoxidase" evidence="11">
    <location>
        <begin position="131"/>
        <end position="259"/>
    </location>
</feature>
<feature type="transmembrane region" description="Helical" evidence="10">
    <location>
        <begin position="399"/>
        <end position="419"/>
    </location>
</feature>
<comment type="subcellular location">
    <subcellularLocation>
        <location evidence="1">Endoplasmic reticulum membrane</location>
        <topology evidence="1">Multi-pass membrane protein</topology>
    </subcellularLocation>
</comment>
<dbReference type="EMBL" id="JAYKXP010000042">
    <property type="protein sequence ID" value="KAK7038910.1"/>
    <property type="molecule type" value="Genomic_DNA"/>
</dbReference>
<dbReference type="GO" id="GO:0005789">
    <property type="term" value="C:endoplasmic reticulum membrane"/>
    <property type="evidence" value="ECO:0007669"/>
    <property type="project" value="UniProtKB-SubCell"/>
</dbReference>
<evidence type="ECO:0000256" key="4">
    <source>
        <dbReference type="ARBA" id="ARBA00022824"/>
    </source>
</evidence>
<dbReference type="InterPro" id="IPR000326">
    <property type="entry name" value="PAP2/HPO"/>
</dbReference>
<evidence type="ECO:0000256" key="2">
    <source>
        <dbReference type="ARBA" id="ARBA00022692"/>
    </source>
</evidence>
<proteinExistence type="inferred from homology"/>
<evidence type="ECO:0000256" key="5">
    <source>
        <dbReference type="ARBA" id="ARBA00022989"/>
    </source>
</evidence>
<protein>
    <submittedName>
        <fullName evidence="12">Long-chain base-1-phosphate phosphatase</fullName>
    </submittedName>
</protein>
<keyword evidence="2 10" id="KW-0812">Transmembrane</keyword>
<gene>
    <name evidence="12" type="primary">LCB3</name>
    <name evidence="12" type="ORF">VNI00_010544</name>
</gene>
<dbReference type="PANTHER" id="PTHR14969:SF28">
    <property type="entry name" value="DIHYDROSPHINGOSINE 1-PHOSPHATE PHOSPHATASE LCB3-RELATED"/>
    <property type="match status" value="1"/>
</dbReference>
<dbReference type="InterPro" id="IPR036938">
    <property type="entry name" value="PAP2/HPO_sf"/>
</dbReference>
<keyword evidence="13" id="KW-1185">Reference proteome</keyword>
<feature type="transmembrane region" description="Helical" evidence="10">
    <location>
        <begin position="103"/>
        <end position="124"/>
    </location>
</feature>
<evidence type="ECO:0000256" key="3">
    <source>
        <dbReference type="ARBA" id="ARBA00022801"/>
    </source>
</evidence>
<evidence type="ECO:0000313" key="13">
    <source>
        <dbReference type="Proteomes" id="UP001383192"/>
    </source>
</evidence>
<evidence type="ECO:0000256" key="1">
    <source>
        <dbReference type="ARBA" id="ARBA00004477"/>
    </source>
</evidence>
<evidence type="ECO:0000256" key="6">
    <source>
        <dbReference type="ARBA" id="ARBA00023136"/>
    </source>
</evidence>
<keyword evidence="5 10" id="KW-1133">Transmembrane helix</keyword>
<evidence type="ECO:0000256" key="9">
    <source>
        <dbReference type="SAM" id="MobiDB-lite"/>
    </source>
</evidence>
<accession>A0AAW0CG90</accession>
<reference evidence="12 13" key="1">
    <citation type="submission" date="2024-01" db="EMBL/GenBank/DDBJ databases">
        <title>A draft genome for a cacao thread blight-causing isolate of Paramarasmius palmivorus.</title>
        <authorList>
            <person name="Baruah I.K."/>
            <person name="Bukari Y."/>
            <person name="Amoako-Attah I."/>
            <person name="Meinhardt L.W."/>
            <person name="Bailey B.A."/>
            <person name="Cohen S.P."/>
        </authorList>
    </citation>
    <scope>NUCLEOTIDE SEQUENCE [LARGE SCALE GENOMIC DNA]</scope>
    <source>
        <strain evidence="12 13">GH-12</strain>
    </source>
</reference>
<keyword evidence="4" id="KW-0256">Endoplasmic reticulum</keyword>
<comment type="caution">
    <text evidence="12">The sequence shown here is derived from an EMBL/GenBank/DDBJ whole genome shotgun (WGS) entry which is preliminary data.</text>
</comment>
<comment type="similarity">
    <text evidence="7">Belongs to the type 2 lipid phosphate phosphatase family.</text>
</comment>
<keyword evidence="6 10" id="KW-0472">Membrane</keyword>
<keyword evidence="8" id="KW-0175">Coiled coil</keyword>
<dbReference type="CDD" id="cd03388">
    <property type="entry name" value="PAP2_SPPase1"/>
    <property type="match status" value="1"/>
</dbReference>
<dbReference type="Proteomes" id="UP001383192">
    <property type="component" value="Unassembled WGS sequence"/>
</dbReference>
<dbReference type="PANTHER" id="PTHR14969">
    <property type="entry name" value="SPHINGOSINE-1-PHOSPHATE PHOSPHOHYDROLASE"/>
    <property type="match status" value="1"/>
</dbReference>
<evidence type="ECO:0000259" key="11">
    <source>
        <dbReference type="SMART" id="SM00014"/>
    </source>
</evidence>
<evidence type="ECO:0000256" key="10">
    <source>
        <dbReference type="SAM" id="Phobius"/>
    </source>
</evidence>
<dbReference type="SUPFAM" id="SSF48317">
    <property type="entry name" value="Acid phosphatase/Vanadium-dependent haloperoxidase"/>
    <property type="match status" value="1"/>
</dbReference>
<dbReference type="Gene3D" id="3.80.10.10">
    <property type="entry name" value="Ribonuclease Inhibitor"/>
    <property type="match status" value="1"/>
</dbReference>
<dbReference type="AlphaFoldDB" id="A0AAW0CG90"/>
<dbReference type="Pfam" id="PF01569">
    <property type="entry name" value="PAP2"/>
    <property type="match status" value="1"/>
</dbReference>
<feature type="transmembrane region" description="Helical" evidence="10">
    <location>
        <begin position="131"/>
        <end position="149"/>
    </location>
</feature>
<sequence>MNDINEKPNGHVHFELDIDSAPSSRASSPSPEKQGYSYYTEPGSHLNTNVEGSPRRQALDVYEATLSWWRAGIRRRLVKMVAVESRIIAKMQDAIRTPWLDAYFVYTSSLGTHTFFMTVLPALFFFGYPELGFELVLVLASGVYFSSFFKDLFCSPRPFAPPVTRLTIGSHHLEYGFPSTHSTNSVSIALFFFSHIYKLATPTADAEASISPETFTILVLILLWYTFSIVFGRLYTAMHSFTDCVMGVLLGGTLWWMLTDFPGLPINVPAILLYPFMSLDSSFATINLFRGLGLCAHLGTWVDTAGWQVPLVLIPLALLLVNQHPQPVDDCPCFEDAIAFVSVVLGVTISRWTLSFFNLSSIITPRPMPGSGWNLVHVQHETYAESVWMPHQRGFDDMLSWWFTATLKMVFGILVIFAWRLVAKSLLHIVLPPIIRFLAGLMTLPNRRFYTPATDYKSVPSEFRFDPDHPGESLSGLRPIPSVIDLPGSLGLDFGGEDGAVGSATNVLGNGRGSEIKLRGKSGNGPVITEKSKGGEEGPGKEIDIVKHYDADVLTKVIVYSGIAALASGVLPITFEAFGWGVKSMQVVDTDANRKHCFRDLGEGKSHEKHTTGAIIYQYHERLRIIEEQIQKLEEEREELRKLIDRHRVSPIQRMPPDILGEIFVKCLPDNQFPRCSVKDPPLLLTTICRTWRNVALHTPSLWSEIHVHLPSTFDLSYFSILYGIVREKRLGVLEWLKRSGSLPISFAVFAPTWHTLPKDVDENPVVLDQASHILTLYESVLEVFCGQAHRWKEAELRVPSPIIRFLGERLAHTELPQLRILDVIRIEYDIEPEDFRVPDSLHLRRLYESPSLRSLFVVEDGTNPLSLPVKWGNLVDLQLLHPREAGIISQNTAFQILRTCCHNLQSCVLTIDMGLEPLSEVRPSNIEFENLEEFSLEFDCEYNDGITEMSSIEEFFSVITAPALTTLSITTFNSNTVAAYFDPPFLSVVKRSKVSLSHLELLVPCTDSVMKSWLRHVPSLSMLKVSNAQGDGQFRSITDSFIHTFTGTDGVLCPNLVDVYFQSVHPSMSDALIPFAKSRTNPPDGTGIAKLKAFKVDFSNFFEPEATLVSDLETLRNSGMKVRWRSPESLADAARKEINTWSDLYTPTIVPVVFDDDAEDPWNGTVLSVHY</sequence>
<organism evidence="12 13">
    <name type="scientific">Paramarasmius palmivorus</name>
    <dbReference type="NCBI Taxonomy" id="297713"/>
    <lineage>
        <taxon>Eukaryota</taxon>
        <taxon>Fungi</taxon>
        <taxon>Dikarya</taxon>
        <taxon>Basidiomycota</taxon>
        <taxon>Agaricomycotina</taxon>
        <taxon>Agaricomycetes</taxon>
        <taxon>Agaricomycetidae</taxon>
        <taxon>Agaricales</taxon>
        <taxon>Marasmiineae</taxon>
        <taxon>Marasmiaceae</taxon>
        <taxon>Paramarasmius</taxon>
    </lineage>
</organism>
<dbReference type="Gene3D" id="1.20.144.10">
    <property type="entry name" value="Phosphatidic acid phosphatase type 2/haloperoxidase"/>
    <property type="match status" value="1"/>
</dbReference>
<feature type="compositionally biased region" description="Low complexity" evidence="9">
    <location>
        <begin position="20"/>
        <end position="31"/>
    </location>
</feature>
<feature type="compositionally biased region" description="Basic and acidic residues" evidence="9">
    <location>
        <begin position="530"/>
        <end position="539"/>
    </location>
</feature>
<evidence type="ECO:0000256" key="7">
    <source>
        <dbReference type="ARBA" id="ARBA00038324"/>
    </source>
</evidence>
<dbReference type="InterPro" id="IPR032675">
    <property type="entry name" value="LRR_dom_sf"/>
</dbReference>
<dbReference type="GO" id="GO:0042392">
    <property type="term" value="F:sphingosine-1-phosphate phosphatase activity"/>
    <property type="evidence" value="ECO:0007669"/>
    <property type="project" value="TreeGrafter"/>
</dbReference>
<dbReference type="Gene3D" id="1.20.1280.50">
    <property type="match status" value="1"/>
</dbReference>
<feature type="transmembrane region" description="Helical" evidence="10">
    <location>
        <begin position="215"/>
        <end position="234"/>
    </location>
</feature>